<dbReference type="Gene3D" id="1.10.10.10">
    <property type="entry name" value="Winged helix-like DNA-binding domain superfamily/Winged helix DNA-binding domain"/>
    <property type="match status" value="1"/>
</dbReference>
<sequence>MAHMVPVAHRHNSHALVHRAQAGDRAALEQVFAAVRPWIVRTCRGRGLDADTAEDIAQDTCLTVLTRLPQYRGTALAHFRAWLQAIIARALGAHATSDPPPSPLLADPGTDVSPAPEHYVLGVEAYAQLLGMMLQLPTLQRRILFLHFVHGLDTKTTAAFLDITDNHVRVAVHHARRRLRTLLTTPTAGTATTYTHIARLTADDPAGTTFVPISAAAAARNPVDVPRGPSTCPRCWAELTPTHTDWACAWCGSSGQSAVTPAETHIAGAA</sequence>
<evidence type="ECO:0000256" key="1">
    <source>
        <dbReference type="ARBA" id="ARBA00010641"/>
    </source>
</evidence>
<reference evidence="8 9" key="1">
    <citation type="submission" date="2021-03" db="EMBL/GenBank/DDBJ databases">
        <title>Sequencing the genomes of 1000 actinobacteria strains.</title>
        <authorList>
            <person name="Klenk H.-P."/>
        </authorList>
    </citation>
    <scope>NUCLEOTIDE SEQUENCE [LARGE SCALE GENOMIC DNA]</scope>
    <source>
        <strain evidence="8 9">DSM 46670</strain>
    </source>
</reference>
<organism evidence="8 9">
    <name type="scientific">Kibdelosporangium banguiense</name>
    <dbReference type="NCBI Taxonomy" id="1365924"/>
    <lineage>
        <taxon>Bacteria</taxon>
        <taxon>Bacillati</taxon>
        <taxon>Actinomycetota</taxon>
        <taxon>Actinomycetes</taxon>
        <taxon>Pseudonocardiales</taxon>
        <taxon>Pseudonocardiaceae</taxon>
        <taxon>Kibdelosporangium</taxon>
    </lineage>
</organism>
<keyword evidence="9" id="KW-1185">Reference proteome</keyword>
<dbReference type="SUPFAM" id="SSF88659">
    <property type="entry name" value="Sigma3 and sigma4 domains of RNA polymerase sigma factors"/>
    <property type="match status" value="1"/>
</dbReference>
<evidence type="ECO:0000256" key="5">
    <source>
        <dbReference type="ARBA" id="ARBA00023163"/>
    </source>
</evidence>
<evidence type="ECO:0000313" key="8">
    <source>
        <dbReference type="EMBL" id="MBP2329341.1"/>
    </source>
</evidence>
<dbReference type="InterPro" id="IPR013325">
    <property type="entry name" value="RNA_pol_sigma_r2"/>
</dbReference>
<keyword evidence="4" id="KW-0238">DNA-binding</keyword>
<dbReference type="InterPro" id="IPR007627">
    <property type="entry name" value="RNA_pol_sigma70_r2"/>
</dbReference>
<comment type="similarity">
    <text evidence="1">Belongs to the sigma-70 factor family. ECF subfamily.</text>
</comment>
<feature type="domain" description="RNA polymerase sigma-70 region 2" evidence="6">
    <location>
        <begin position="32"/>
        <end position="90"/>
    </location>
</feature>
<dbReference type="InterPro" id="IPR013324">
    <property type="entry name" value="RNA_pol_sigma_r3/r4-like"/>
</dbReference>
<evidence type="ECO:0000259" key="7">
    <source>
        <dbReference type="Pfam" id="PF08281"/>
    </source>
</evidence>
<name>A0ABS4TY61_9PSEU</name>
<comment type="caution">
    <text evidence="8">The sequence shown here is derived from an EMBL/GenBank/DDBJ whole genome shotgun (WGS) entry which is preliminary data.</text>
</comment>
<dbReference type="SUPFAM" id="SSF88946">
    <property type="entry name" value="Sigma2 domain of RNA polymerase sigma factors"/>
    <property type="match status" value="1"/>
</dbReference>
<evidence type="ECO:0000259" key="6">
    <source>
        <dbReference type="Pfam" id="PF04542"/>
    </source>
</evidence>
<dbReference type="InterPro" id="IPR014284">
    <property type="entry name" value="RNA_pol_sigma-70_dom"/>
</dbReference>
<dbReference type="Proteomes" id="UP001519332">
    <property type="component" value="Unassembled WGS sequence"/>
</dbReference>
<keyword evidence="2" id="KW-0805">Transcription regulation</keyword>
<proteinExistence type="inferred from homology"/>
<dbReference type="InterPro" id="IPR036388">
    <property type="entry name" value="WH-like_DNA-bd_sf"/>
</dbReference>
<dbReference type="NCBIfam" id="TIGR02937">
    <property type="entry name" value="sigma70-ECF"/>
    <property type="match status" value="1"/>
</dbReference>
<evidence type="ECO:0000256" key="4">
    <source>
        <dbReference type="ARBA" id="ARBA00023125"/>
    </source>
</evidence>
<dbReference type="PANTHER" id="PTHR43133">
    <property type="entry name" value="RNA POLYMERASE ECF-TYPE SIGMA FACTO"/>
    <property type="match status" value="1"/>
</dbReference>
<dbReference type="Pfam" id="PF04542">
    <property type="entry name" value="Sigma70_r2"/>
    <property type="match status" value="1"/>
</dbReference>
<feature type="domain" description="RNA polymerase sigma factor 70 region 4 type 2" evidence="7">
    <location>
        <begin position="128"/>
        <end position="179"/>
    </location>
</feature>
<dbReference type="PANTHER" id="PTHR43133:SF58">
    <property type="entry name" value="ECF RNA POLYMERASE SIGMA FACTOR SIGD"/>
    <property type="match status" value="1"/>
</dbReference>
<dbReference type="EMBL" id="JAGINW010000001">
    <property type="protein sequence ID" value="MBP2329341.1"/>
    <property type="molecule type" value="Genomic_DNA"/>
</dbReference>
<dbReference type="Gene3D" id="1.10.1740.10">
    <property type="match status" value="1"/>
</dbReference>
<dbReference type="Pfam" id="PF08281">
    <property type="entry name" value="Sigma70_r4_2"/>
    <property type="match status" value="1"/>
</dbReference>
<gene>
    <name evidence="8" type="ORF">JOF56_009726</name>
</gene>
<keyword evidence="3" id="KW-0731">Sigma factor</keyword>
<protein>
    <submittedName>
        <fullName evidence="8">RNA polymerase sigma factor (Sigma-70 family)</fullName>
    </submittedName>
</protein>
<dbReference type="InterPro" id="IPR039425">
    <property type="entry name" value="RNA_pol_sigma-70-like"/>
</dbReference>
<evidence type="ECO:0000256" key="3">
    <source>
        <dbReference type="ARBA" id="ARBA00023082"/>
    </source>
</evidence>
<accession>A0ABS4TY61</accession>
<evidence type="ECO:0000256" key="2">
    <source>
        <dbReference type="ARBA" id="ARBA00023015"/>
    </source>
</evidence>
<dbReference type="InterPro" id="IPR013249">
    <property type="entry name" value="RNA_pol_sigma70_r4_t2"/>
</dbReference>
<evidence type="ECO:0000313" key="9">
    <source>
        <dbReference type="Proteomes" id="UP001519332"/>
    </source>
</evidence>
<keyword evidence="5" id="KW-0804">Transcription</keyword>